<evidence type="ECO:0000256" key="1">
    <source>
        <dbReference type="RuleBase" id="RU362119"/>
    </source>
</evidence>
<dbReference type="RefSeq" id="WP_278013097.1">
    <property type="nucleotide sequence ID" value="NZ_CP121208.1"/>
</dbReference>
<keyword evidence="6" id="KW-1185">Reference proteome</keyword>
<keyword evidence="3" id="KW-1133">Transmembrane helix</keyword>
<feature type="signal peptide" evidence="1">
    <location>
        <begin position="1"/>
        <end position="26"/>
    </location>
</feature>
<gene>
    <name evidence="5" type="ORF">P7079_01600</name>
</gene>
<dbReference type="Gene3D" id="3.60.21.10">
    <property type="match status" value="1"/>
</dbReference>
<keyword evidence="1 5" id="KW-0378">Hydrolase</keyword>
<proteinExistence type="inferred from homology"/>
<name>A0ABY8FZR4_9ACTO</name>
<organism evidence="5 6">
    <name type="scientific">Arcanobacterium canis</name>
    <dbReference type="NCBI Taxonomy" id="999183"/>
    <lineage>
        <taxon>Bacteria</taxon>
        <taxon>Bacillati</taxon>
        <taxon>Actinomycetota</taxon>
        <taxon>Actinomycetes</taxon>
        <taxon>Actinomycetales</taxon>
        <taxon>Actinomycetaceae</taxon>
        <taxon>Arcanobacterium</taxon>
    </lineage>
</organism>
<dbReference type="InterPro" id="IPR036907">
    <property type="entry name" value="5'-Nucleotdase_C_sf"/>
</dbReference>
<evidence type="ECO:0000256" key="3">
    <source>
        <dbReference type="SAM" id="Phobius"/>
    </source>
</evidence>
<dbReference type="NCBIfam" id="TIGR01167">
    <property type="entry name" value="LPXTG_anchor"/>
    <property type="match status" value="1"/>
</dbReference>
<protein>
    <submittedName>
        <fullName evidence="5">Bifunctional UDP-sugar hydrolase/5'-nucleotidase</fullName>
    </submittedName>
</protein>
<keyword evidence="3" id="KW-0812">Transmembrane</keyword>
<dbReference type="SUPFAM" id="SSF55816">
    <property type="entry name" value="5'-nucleotidase (syn. UDP-sugar hydrolase), C-terminal domain"/>
    <property type="match status" value="1"/>
</dbReference>
<dbReference type="EMBL" id="CP121208">
    <property type="protein sequence ID" value="WFM83702.1"/>
    <property type="molecule type" value="Genomic_DNA"/>
</dbReference>
<dbReference type="PANTHER" id="PTHR11575:SF24">
    <property type="entry name" value="5'-NUCLEOTIDASE"/>
    <property type="match status" value="1"/>
</dbReference>
<dbReference type="PANTHER" id="PTHR11575">
    <property type="entry name" value="5'-NUCLEOTIDASE-RELATED"/>
    <property type="match status" value="1"/>
</dbReference>
<feature type="compositionally biased region" description="Low complexity" evidence="2">
    <location>
        <begin position="710"/>
        <end position="723"/>
    </location>
</feature>
<dbReference type="InterPro" id="IPR029052">
    <property type="entry name" value="Metallo-depent_PP-like"/>
</dbReference>
<dbReference type="SUPFAM" id="SSF56300">
    <property type="entry name" value="Metallo-dependent phosphatases"/>
    <property type="match status" value="1"/>
</dbReference>
<reference evidence="5 6" key="1">
    <citation type="submission" date="2023-03" db="EMBL/GenBank/DDBJ databases">
        <title>Complete genome of Arcanobacterium canis strain DSM 25104 isolated in 2010 from a canine otitis externa in Germany.</title>
        <authorList>
            <person name="Borowiak M."/>
            <person name="Kreitlow A."/>
            <person name="Malorny B."/>
            <person name="Laemmler C."/>
            <person name="Prenger-Berninghoff E."/>
            <person name="Ploetz M."/>
            <person name="Abdulmawjood A."/>
        </authorList>
    </citation>
    <scope>NUCLEOTIDE SEQUENCE [LARGE SCALE GENOMIC DNA]</scope>
    <source>
        <strain evidence="5 6">DSM 25104</strain>
    </source>
</reference>
<dbReference type="Proteomes" id="UP001215216">
    <property type="component" value="Chromosome"/>
</dbReference>
<dbReference type="GO" id="GO:0016787">
    <property type="term" value="F:hydrolase activity"/>
    <property type="evidence" value="ECO:0007669"/>
    <property type="project" value="UniProtKB-KW"/>
</dbReference>
<feature type="transmembrane region" description="Helical" evidence="3">
    <location>
        <begin position="736"/>
        <end position="755"/>
    </location>
</feature>
<keyword evidence="3" id="KW-0472">Membrane</keyword>
<evidence type="ECO:0000259" key="4">
    <source>
        <dbReference type="Pfam" id="PF02872"/>
    </source>
</evidence>
<dbReference type="InterPro" id="IPR008334">
    <property type="entry name" value="5'-Nucleotdase_C"/>
</dbReference>
<dbReference type="InterPro" id="IPR006179">
    <property type="entry name" value="5_nucleotidase/apyrase"/>
</dbReference>
<evidence type="ECO:0000313" key="5">
    <source>
        <dbReference type="EMBL" id="WFM83702.1"/>
    </source>
</evidence>
<sequence length="760" mass="79529">MKNHARFVVGSVAAAALALSPMTALAVNSIDTEKAPTAESQNPDIVTLDLYNLTDIHGHIEAVKGKGKGTFKEAGLAAASCYFKAAKAANPNSQLTLLGDNIGASPFTSGSDNDNPTIASLNEMEVFASTIGNHEFDKGVAALKDRFAGKNGFTQIKFDYLGANVEGLKELGSYKIWTSPSDVKVAFIGAIEDDVATKLAPGTVDSLKFNKPVPIINSLATKLKAEKKADVVIAMFDNDVERSYPLMGKDVDGIMGGDTHKPYFDFNMVKANDGHLITATASGSFTDNLSNLQIVFDKSTGKVVKSQAIKIDATTLVKCGEDPAVKAIVDAATAKAEKAKAKVVAEGTGNFYRGIQQTMKDGKATVGENRGTESTLGSLIGDAMKGAFTTLDGQPIDIGIINAGGIRADLEPQGGKVTVGDIFDFMPFSNEVGYVKMTGAQFKTLLEQQWKALGKDSSRPMLKLGLSSNVKYTYDPTKKMGERVTSLLINNKPIDPAKIYSVGSVTFLLSGGDSFDILKDPSIAKTLTTVSTPLSLDREWMESYLKANPKSQPRETTQSTGVTIDSKVTGNKVNAKVTVRGLSFTHEGEFMPKEVTIKLGDASATAKVNNTLEDANAANENAIITADGVGFTEPVSLSTTASCAMAKNGKVHLPLTIMAGGKEIVSANAGLGVDVTCATSNSSDDNKGKAGKGAHSENAGTNNGNGGKGKTATVPTPTPKTTPQGNALPMTGADSATAGMAMLILLSLGGAALGVRKIRR</sequence>
<keyword evidence="1" id="KW-0732">Signal</keyword>
<dbReference type="PRINTS" id="PR01607">
    <property type="entry name" value="APYRASEFAMLY"/>
</dbReference>
<dbReference type="Gene3D" id="3.90.780.10">
    <property type="entry name" value="5'-Nucleotidase, C-terminal domain"/>
    <property type="match status" value="1"/>
</dbReference>
<feature type="region of interest" description="Disordered" evidence="2">
    <location>
        <begin position="680"/>
        <end position="732"/>
    </location>
</feature>
<feature type="chain" id="PRO_5044990132" evidence="1">
    <location>
        <begin position="27"/>
        <end position="760"/>
    </location>
</feature>
<comment type="similarity">
    <text evidence="1">Belongs to the 5'-nucleotidase family.</text>
</comment>
<accession>A0ABY8FZR4</accession>
<feature type="domain" description="5'-Nucleotidase C-terminal" evidence="4">
    <location>
        <begin position="364"/>
        <end position="519"/>
    </location>
</feature>
<keyword evidence="1" id="KW-0547">Nucleotide-binding</keyword>
<dbReference type="Pfam" id="PF02872">
    <property type="entry name" value="5_nucleotid_C"/>
    <property type="match status" value="1"/>
</dbReference>
<evidence type="ECO:0000256" key="2">
    <source>
        <dbReference type="SAM" id="MobiDB-lite"/>
    </source>
</evidence>
<evidence type="ECO:0000313" key="6">
    <source>
        <dbReference type="Proteomes" id="UP001215216"/>
    </source>
</evidence>